<dbReference type="InterPro" id="IPR036517">
    <property type="entry name" value="FF_domain_sf"/>
</dbReference>
<dbReference type="Gene3D" id="1.10.10.440">
    <property type="entry name" value="FF domain"/>
    <property type="match status" value="1"/>
</dbReference>
<proteinExistence type="predicted"/>
<feature type="region of interest" description="Disordered" evidence="2">
    <location>
        <begin position="1"/>
        <end position="71"/>
    </location>
</feature>
<comment type="caution">
    <text evidence="4">The sequence shown here is derived from an EMBL/GenBank/DDBJ whole genome shotgun (WGS) entry which is preliminary data.</text>
</comment>
<keyword evidence="1" id="KW-0677">Repeat</keyword>
<dbReference type="VEuPathDB" id="FungiDB:PSHT_14070"/>
<feature type="compositionally biased region" description="Low complexity" evidence="2">
    <location>
        <begin position="126"/>
        <end position="137"/>
    </location>
</feature>
<protein>
    <recommendedName>
        <fullName evidence="3">FF domain-containing protein</fullName>
    </recommendedName>
</protein>
<dbReference type="Proteomes" id="UP000239156">
    <property type="component" value="Unassembled WGS sequence"/>
</dbReference>
<dbReference type="PANTHER" id="PTHR15377:SF3">
    <property type="entry name" value="WW DOMAIN-CONTAINING PROTEIN"/>
    <property type="match status" value="1"/>
</dbReference>
<sequence>MASPSPTELPVYAAAPLPPGWTEHREIEHDDDDDEEEEEREAEEKGSHSRNLMDESDNNSGERVLYERENKGIQKENILDWKLGILNEFTNLNNGESSNSKFKKVRAQVEAEAQLIRALKRKNEFQSTPQTTPNPTSIHPDRQLEIAELDSSTNENDQDEECSPPPAGLNSKELKATFKTMLSEESVDPMAPRDNELPKFGTDARYLEFVTSTRTLYEDFRNKHKKDPRFKNFGRDERERERAFKNWLQELGEQKRQQLIKAGQDFQNFINQKSFSN</sequence>
<feature type="domain" description="FF" evidence="3">
    <location>
        <begin position="171"/>
        <end position="250"/>
    </location>
</feature>
<accession>A0A2S4V8H8</accession>
<dbReference type="EMBL" id="PKSL01000093">
    <property type="protein sequence ID" value="POW05839.1"/>
    <property type="molecule type" value="Genomic_DNA"/>
</dbReference>
<evidence type="ECO:0000313" key="4">
    <source>
        <dbReference type="EMBL" id="POW05839.1"/>
    </source>
</evidence>
<gene>
    <name evidence="4" type="ORF">PSTT_09395</name>
</gene>
<evidence type="ECO:0000256" key="2">
    <source>
        <dbReference type="SAM" id="MobiDB-lite"/>
    </source>
</evidence>
<dbReference type="InterPro" id="IPR002713">
    <property type="entry name" value="FF_domain"/>
</dbReference>
<dbReference type="Pfam" id="PF01846">
    <property type="entry name" value="FF"/>
    <property type="match status" value="1"/>
</dbReference>
<organism evidence="4 5">
    <name type="scientific">Puccinia striiformis</name>
    <dbReference type="NCBI Taxonomy" id="27350"/>
    <lineage>
        <taxon>Eukaryota</taxon>
        <taxon>Fungi</taxon>
        <taxon>Dikarya</taxon>
        <taxon>Basidiomycota</taxon>
        <taxon>Pucciniomycotina</taxon>
        <taxon>Pucciniomycetes</taxon>
        <taxon>Pucciniales</taxon>
        <taxon>Pucciniaceae</taxon>
        <taxon>Puccinia</taxon>
    </lineage>
</organism>
<feature type="region of interest" description="Disordered" evidence="2">
    <location>
        <begin position="119"/>
        <end position="172"/>
    </location>
</feature>
<name>A0A2S4V8H8_9BASI</name>
<dbReference type="PROSITE" id="PS51676">
    <property type="entry name" value="FF"/>
    <property type="match status" value="1"/>
</dbReference>
<dbReference type="GO" id="GO:0070063">
    <property type="term" value="F:RNA polymerase binding"/>
    <property type="evidence" value="ECO:0007669"/>
    <property type="project" value="InterPro"/>
</dbReference>
<keyword evidence="5" id="KW-1185">Reference proteome</keyword>
<feature type="compositionally biased region" description="Acidic residues" evidence="2">
    <location>
        <begin position="29"/>
        <end position="41"/>
    </location>
</feature>
<dbReference type="VEuPathDB" id="FungiDB:PSTT_09395"/>
<dbReference type="GO" id="GO:0003712">
    <property type="term" value="F:transcription coregulator activity"/>
    <property type="evidence" value="ECO:0007669"/>
    <property type="project" value="TreeGrafter"/>
</dbReference>
<dbReference type="InterPro" id="IPR045148">
    <property type="entry name" value="TCRG1-like"/>
</dbReference>
<dbReference type="AlphaFoldDB" id="A0A2S4V8H8"/>
<evidence type="ECO:0000256" key="1">
    <source>
        <dbReference type="ARBA" id="ARBA00022737"/>
    </source>
</evidence>
<dbReference type="SUPFAM" id="SSF81698">
    <property type="entry name" value="FF domain"/>
    <property type="match status" value="1"/>
</dbReference>
<dbReference type="GO" id="GO:0005634">
    <property type="term" value="C:nucleus"/>
    <property type="evidence" value="ECO:0007669"/>
    <property type="project" value="TreeGrafter"/>
</dbReference>
<evidence type="ECO:0000259" key="3">
    <source>
        <dbReference type="PROSITE" id="PS51676"/>
    </source>
</evidence>
<reference evidence="4" key="1">
    <citation type="submission" date="2017-12" db="EMBL/GenBank/DDBJ databases">
        <title>Gene loss provides genomic basis for host adaptation in cereal stripe rust fungi.</title>
        <authorList>
            <person name="Xia C."/>
        </authorList>
    </citation>
    <scope>NUCLEOTIDE SEQUENCE [LARGE SCALE GENOMIC DNA]</scope>
    <source>
        <strain evidence="4">93-210</strain>
    </source>
</reference>
<feature type="compositionally biased region" description="Basic and acidic residues" evidence="2">
    <location>
        <begin position="42"/>
        <end position="53"/>
    </location>
</feature>
<dbReference type="VEuPathDB" id="FungiDB:PSHT_11697"/>
<evidence type="ECO:0000313" key="5">
    <source>
        <dbReference type="Proteomes" id="UP000239156"/>
    </source>
</evidence>
<dbReference type="PANTHER" id="PTHR15377">
    <property type="entry name" value="TRANSCRIPTION ELONGATION REGULATOR 1"/>
    <property type="match status" value="1"/>
</dbReference>